<feature type="transmembrane region" description="Helical" evidence="6">
    <location>
        <begin position="54"/>
        <end position="79"/>
    </location>
</feature>
<evidence type="ECO:0000313" key="8">
    <source>
        <dbReference type="Proteomes" id="UP000271426"/>
    </source>
</evidence>
<dbReference type="KEGG" id="cpso:CPPEL_01395"/>
<keyword evidence="8" id="KW-1185">Reference proteome</keyword>
<accession>A0A3G6IS75</accession>
<dbReference type="GO" id="GO:0005436">
    <property type="term" value="F:sodium:phosphate symporter activity"/>
    <property type="evidence" value="ECO:0007669"/>
    <property type="project" value="InterPro"/>
</dbReference>
<dbReference type="GO" id="GO:0005886">
    <property type="term" value="C:plasma membrane"/>
    <property type="evidence" value="ECO:0007669"/>
    <property type="project" value="UniProtKB-SubCell"/>
</dbReference>
<feature type="transmembrane region" description="Helical" evidence="6">
    <location>
        <begin position="251"/>
        <end position="270"/>
    </location>
</feature>
<dbReference type="InterPro" id="IPR003841">
    <property type="entry name" value="Na/Pi_transpt"/>
</dbReference>
<evidence type="ECO:0000256" key="1">
    <source>
        <dbReference type="ARBA" id="ARBA00004651"/>
    </source>
</evidence>
<feature type="transmembrane region" description="Helical" evidence="6">
    <location>
        <begin position="127"/>
        <end position="155"/>
    </location>
</feature>
<feature type="transmembrane region" description="Helical" evidence="6">
    <location>
        <begin position="216"/>
        <end position="239"/>
    </location>
</feature>
<dbReference type="Proteomes" id="UP000271426">
    <property type="component" value="Chromosome"/>
</dbReference>
<reference evidence="7 8" key="1">
    <citation type="submission" date="2018-11" db="EMBL/GenBank/DDBJ databases">
        <authorList>
            <person name="Kleinhagauer T."/>
            <person name="Glaeser S.P."/>
            <person name="Spergser J."/>
            <person name="Ruckert C."/>
            <person name="Kaempfer P."/>
            <person name="Busse H.-J."/>
        </authorList>
    </citation>
    <scope>NUCLEOTIDE SEQUENCE [LARGE SCALE GENOMIC DNA]</scope>
    <source>
        <strain evidence="7 8">812CH</strain>
    </source>
</reference>
<keyword evidence="2" id="KW-1003">Cell membrane</keyword>
<protein>
    <submittedName>
        <fullName evidence="7">Na+/Pi-cotransporter</fullName>
    </submittedName>
</protein>
<name>A0A3G6IS75_9CORY</name>
<keyword evidence="3 6" id="KW-0812">Transmembrane</keyword>
<feature type="transmembrane region" description="Helical" evidence="6">
    <location>
        <begin position="91"/>
        <end position="115"/>
    </location>
</feature>
<comment type="subcellular location">
    <subcellularLocation>
        <location evidence="1">Cell membrane</location>
        <topology evidence="1">Multi-pass membrane protein</topology>
    </subcellularLocation>
</comment>
<dbReference type="EMBL" id="CP033898">
    <property type="protein sequence ID" value="AZA08426.1"/>
    <property type="molecule type" value="Genomic_DNA"/>
</dbReference>
<dbReference type="PANTHER" id="PTHR10010">
    <property type="entry name" value="SOLUTE CARRIER FAMILY 34 SODIUM PHOSPHATE , MEMBER 2-RELATED"/>
    <property type="match status" value="1"/>
</dbReference>
<feature type="transmembrane region" description="Helical" evidence="6">
    <location>
        <begin position="175"/>
        <end position="195"/>
    </location>
</feature>
<proteinExistence type="predicted"/>
<dbReference type="GO" id="GO:0044341">
    <property type="term" value="P:sodium-dependent phosphate transport"/>
    <property type="evidence" value="ECO:0007669"/>
    <property type="project" value="InterPro"/>
</dbReference>
<evidence type="ECO:0000256" key="5">
    <source>
        <dbReference type="ARBA" id="ARBA00023136"/>
    </source>
</evidence>
<dbReference type="AlphaFoldDB" id="A0A3G6IS75"/>
<dbReference type="NCBIfam" id="NF037997">
    <property type="entry name" value="Na_Pi_symport"/>
    <property type="match status" value="1"/>
</dbReference>
<organism evidence="7 8">
    <name type="scientific">Corynebacterium pseudopelargi</name>
    <dbReference type="NCBI Taxonomy" id="2080757"/>
    <lineage>
        <taxon>Bacteria</taxon>
        <taxon>Bacillati</taxon>
        <taxon>Actinomycetota</taxon>
        <taxon>Actinomycetes</taxon>
        <taxon>Mycobacteriales</taxon>
        <taxon>Corynebacteriaceae</taxon>
        <taxon>Corynebacterium</taxon>
    </lineage>
</organism>
<dbReference type="Pfam" id="PF02690">
    <property type="entry name" value="Na_Pi_cotrans"/>
    <property type="match status" value="2"/>
</dbReference>
<feature type="transmembrane region" description="Helical" evidence="6">
    <location>
        <begin position="12"/>
        <end position="33"/>
    </location>
</feature>
<dbReference type="PANTHER" id="PTHR10010:SF46">
    <property type="entry name" value="SODIUM-DEPENDENT PHOSPHATE TRANSPORT PROTEIN 2B"/>
    <property type="match status" value="1"/>
</dbReference>
<keyword evidence="4 6" id="KW-1133">Transmembrane helix</keyword>
<gene>
    <name evidence="7" type="ORF">CPPEL_01395</name>
</gene>
<evidence type="ECO:0000256" key="4">
    <source>
        <dbReference type="ARBA" id="ARBA00022989"/>
    </source>
</evidence>
<evidence type="ECO:0000256" key="3">
    <source>
        <dbReference type="ARBA" id="ARBA00022692"/>
    </source>
</evidence>
<dbReference type="RefSeq" id="WP_123959444.1">
    <property type="nucleotide sequence ID" value="NZ_CP033898.1"/>
</dbReference>
<evidence type="ECO:0000313" key="7">
    <source>
        <dbReference type="EMBL" id="AZA08426.1"/>
    </source>
</evidence>
<dbReference type="OrthoDB" id="9763003at2"/>
<keyword evidence="5 6" id="KW-0472">Membrane</keyword>
<feature type="transmembrane region" description="Helical" evidence="6">
    <location>
        <begin position="277"/>
        <end position="299"/>
    </location>
</feature>
<evidence type="ECO:0000256" key="6">
    <source>
        <dbReference type="SAM" id="Phobius"/>
    </source>
</evidence>
<evidence type="ECO:0000256" key="2">
    <source>
        <dbReference type="ARBA" id="ARBA00022475"/>
    </source>
</evidence>
<sequence length="315" mass="32513">MDEISLTRLGQAALFGALLACLCAMAFCLGVLSQSLGTLFSDTSRELLARPQSMVFALLLGIVVTIVLQSSSLASVLIVNLVATSQLPTQVAIAAIFGANIGTVLTPLLLSLVLRSSAARAVAWQHALFNLAGAATLLPIELLFHPLYHLASWIAQPETPHAVLELSIGTSANPFAMALSLIALVAAMFAVRAIAARLLRGTGHTLHVGDTTGVALGVLSTMFLQLSAATIACTSGVAASGALDARRSLPIVLGANIGTTFTAVLAALALEGPLREIALVVALVHLLFNVMGTLLVLLIPPIRSLLVRVAKVLAA</sequence>